<dbReference type="InterPro" id="IPR002523">
    <property type="entry name" value="MgTranspt_CorA/ZnTranspt_ZntB"/>
</dbReference>
<gene>
    <name evidence="1" type="primary">corA</name>
    <name evidence="1" type="ORF">HAINFHK1212_0741</name>
</gene>
<comment type="caution">
    <text evidence="1">The sequence shown here is derived from an EMBL/GenBank/DDBJ whole genome shotgun (WGS) entry which is preliminary data.</text>
</comment>
<accession>A0A7G2K1M6</accession>
<dbReference type="Gene3D" id="3.30.460.20">
    <property type="entry name" value="CorA soluble domain-like"/>
    <property type="match status" value="1"/>
</dbReference>
<dbReference type="InterPro" id="IPR045861">
    <property type="entry name" value="CorA_cytoplasmic_dom"/>
</dbReference>
<dbReference type="AlphaFoldDB" id="A0A7G2K1M6"/>
<dbReference type="SUPFAM" id="SSF143865">
    <property type="entry name" value="CorA soluble domain-like"/>
    <property type="match status" value="1"/>
</dbReference>
<dbReference type="EMBL" id="ABFC01000047">
    <property type="protein sequence ID" value="EFA29552.1"/>
    <property type="molecule type" value="Genomic_DNA"/>
</dbReference>
<evidence type="ECO:0000313" key="1">
    <source>
        <dbReference type="EMBL" id="EFA29552.1"/>
    </source>
</evidence>
<organism evidence="1">
    <name type="scientific">Haemophilus influenzae HK1212</name>
    <dbReference type="NCBI Taxonomy" id="456482"/>
    <lineage>
        <taxon>Bacteria</taxon>
        <taxon>Pseudomonadati</taxon>
        <taxon>Pseudomonadota</taxon>
        <taxon>Gammaproteobacteria</taxon>
        <taxon>Pasteurellales</taxon>
        <taxon>Pasteurellaceae</taxon>
        <taxon>Haemophilus</taxon>
    </lineage>
</organism>
<dbReference type="GO" id="GO:0016020">
    <property type="term" value="C:membrane"/>
    <property type="evidence" value="ECO:0007669"/>
    <property type="project" value="InterPro"/>
</dbReference>
<sequence length="127" mass="14840">MINAFAINDSRLVRIDEDQTDLNTAIWLDLLEPTGEEREILQEGLGQSLASFLELEDIEASARFFEDEDGLHLHSFFYCEDEDNYADLASVAFTIRDGRLFTLRDRELPAFRLYRMRSRSQRLLECN</sequence>
<dbReference type="Pfam" id="PF01544">
    <property type="entry name" value="CorA"/>
    <property type="match status" value="1"/>
</dbReference>
<protein>
    <submittedName>
        <fullName evidence="1">Magnesium and cobalt transport protein corA</fullName>
    </submittedName>
</protein>
<dbReference type="GO" id="GO:0046873">
    <property type="term" value="F:metal ion transmembrane transporter activity"/>
    <property type="evidence" value="ECO:0007669"/>
    <property type="project" value="InterPro"/>
</dbReference>
<feature type="non-terminal residue" evidence="1">
    <location>
        <position position="127"/>
    </location>
</feature>
<reference evidence="1" key="1">
    <citation type="journal article" date="2010" name="Genomics">
        <title>Tracing phylogenomic events leading to diversity of Haemophilus influenzae and the emergence of Brazilian Purpuric Fever (BPF)-associated clones.</title>
        <authorList>
            <person name="Papazisi L."/>
            <person name="Ratnayake S."/>
            <person name="Remortel B.G."/>
            <person name="Bock G.R."/>
            <person name="Liang W."/>
            <person name="Saeed A.I."/>
            <person name="Liu J."/>
            <person name="Fleischmann R.D."/>
            <person name="Kilian M."/>
            <person name="Peterson S.N."/>
        </authorList>
    </citation>
    <scope>NUCLEOTIDE SEQUENCE [LARGE SCALE GENOMIC DNA]</scope>
    <source>
        <strain evidence="1">HK1212</strain>
    </source>
</reference>
<proteinExistence type="predicted"/>
<name>A0A7G2K1M6_HAEIF</name>